<accession>A0A5J9TGC3</accession>
<name>A0A5J9TGC3_9POAL</name>
<comment type="caution">
    <text evidence="1">The sequence shown here is derived from an EMBL/GenBank/DDBJ whole genome shotgun (WGS) entry which is preliminary data.</text>
</comment>
<gene>
    <name evidence="1" type="ORF">EJB05_43890</name>
</gene>
<evidence type="ECO:0000313" key="1">
    <source>
        <dbReference type="EMBL" id="TVU10365.1"/>
    </source>
</evidence>
<keyword evidence="2" id="KW-1185">Reference proteome</keyword>
<evidence type="ECO:0000313" key="2">
    <source>
        <dbReference type="Proteomes" id="UP000324897"/>
    </source>
</evidence>
<organism evidence="1 2">
    <name type="scientific">Eragrostis curvula</name>
    <name type="common">weeping love grass</name>
    <dbReference type="NCBI Taxonomy" id="38414"/>
    <lineage>
        <taxon>Eukaryota</taxon>
        <taxon>Viridiplantae</taxon>
        <taxon>Streptophyta</taxon>
        <taxon>Embryophyta</taxon>
        <taxon>Tracheophyta</taxon>
        <taxon>Spermatophyta</taxon>
        <taxon>Magnoliopsida</taxon>
        <taxon>Liliopsida</taxon>
        <taxon>Poales</taxon>
        <taxon>Poaceae</taxon>
        <taxon>PACMAD clade</taxon>
        <taxon>Chloridoideae</taxon>
        <taxon>Eragrostideae</taxon>
        <taxon>Eragrostidinae</taxon>
        <taxon>Eragrostis</taxon>
    </lineage>
</organism>
<feature type="non-terminal residue" evidence="1">
    <location>
        <position position="1"/>
    </location>
</feature>
<dbReference type="Proteomes" id="UP000324897">
    <property type="component" value="Chromosome 3"/>
</dbReference>
<dbReference type="EMBL" id="RWGY01000039">
    <property type="protein sequence ID" value="TVU10365.1"/>
    <property type="molecule type" value="Genomic_DNA"/>
</dbReference>
<protein>
    <submittedName>
        <fullName evidence="1">Uncharacterized protein</fullName>
    </submittedName>
</protein>
<dbReference type="Gramene" id="TVU10365">
    <property type="protein sequence ID" value="TVU10365"/>
    <property type="gene ID" value="EJB05_43890"/>
</dbReference>
<dbReference type="AlphaFoldDB" id="A0A5J9TGC3"/>
<proteinExistence type="predicted"/>
<sequence>MEGECSRTSKHAPAAPDKGVFPQRHFVKHLRGIAALAVGGPGGWWGVIPCSFNLSRPVRRASGARFLGECRTACSGEVQSGSQLLSPETADMHYL</sequence>
<reference evidence="1 2" key="1">
    <citation type="journal article" date="2019" name="Sci. Rep.">
        <title>A high-quality genome of Eragrostis curvula grass provides insights into Poaceae evolution and supports new strategies to enhance forage quality.</title>
        <authorList>
            <person name="Carballo J."/>
            <person name="Santos B.A.C.M."/>
            <person name="Zappacosta D."/>
            <person name="Garbus I."/>
            <person name="Selva J.P."/>
            <person name="Gallo C.A."/>
            <person name="Diaz A."/>
            <person name="Albertini E."/>
            <person name="Caccamo M."/>
            <person name="Echenique V."/>
        </authorList>
    </citation>
    <scope>NUCLEOTIDE SEQUENCE [LARGE SCALE GENOMIC DNA]</scope>
    <source>
        <strain evidence="2">cv. Victoria</strain>
        <tissue evidence="1">Leaf</tissue>
    </source>
</reference>